<dbReference type="HOGENOM" id="CLU_1140581_0_0_2"/>
<organism evidence="2 3">
    <name type="scientific">Methanobrevibacter ruminantium (strain ATCC 35063 / DSM 1093 / JCM 13430 / OCM 146 / M1)</name>
    <name type="common">Methanobacterium ruminantium</name>
    <dbReference type="NCBI Taxonomy" id="634498"/>
    <lineage>
        <taxon>Archaea</taxon>
        <taxon>Methanobacteriati</taxon>
        <taxon>Methanobacteriota</taxon>
        <taxon>Methanomada group</taxon>
        <taxon>Methanobacteria</taxon>
        <taxon>Methanobacteriales</taxon>
        <taxon>Methanobacteriaceae</taxon>
        <taxon>Methanobrevibacter</taxon>
    </lineage>
</organism>
<dbReference type="RefSeq" id="WP_012956813.1">
    <property type="nucleotide sequence ID" value="NC_013790.1"/>
</dbReference>
<feature type="transmembrane region" description="Helical" evidence="1">
    <location>
        <begin position="91"/>
        <end position="110"/>
    </location>
</feature>
<dbReference type="AlphaFoldDB" id="D3E0E1"/>
<dbReference type="PATRIC" id="fig|634498.28.peg.2016"/>
<protein>
    <recommendedName>
        <fullName evidence="4">Membrane-bound metal-dependent hydrolase</fullName>
    </recommendedName>
</protein>
<dbReference type="Proteomes" id="UP000008680">
    <property type="component" value="Chromosome"/>
</dbReference>
<feature type="transmembrane region" description="Helical" evidence="1">
    <location>
        <begin position="44"/>
        <end position="61"/>
    </location>
</feature>
<reference evidence="2 3" key="1">
    <citation type="journal article" date="2010" name="PLoS ONE">
        <title>The genome sequence of the rumen methanogen Methanobrevibacter ruminantium reveals new possibilities for controlling ruminant methane emissions.</title>
        <authorList>
            <person name="Leahy S.C."/>
            <person name="Kelly W.J."/>
            <person name="Altermann E."/>
            <person name="Ronimus R.S."/>
            <person name="Yeoman C.J."/>
            <person name="Pacheco D.M."/>
            <person name="Li D."/>
            <person name="Kong Z."/>
            <person name="McTavish S."/>
            <person name="Sang C."/>
            <person name="Lambie S.C."/>
            <person name="Janssen P.H."/>
            <person name="Dey D."/>
            <person name="Attwood G.T."/>
        </authorList>
    </citation>
    <scope>NUCLEOTIDE SEQUENCE [LARGE SCALE GENOMIC DNA]</scope>
    <source>
        <strain evidence="3">ATCC 35063 / DSM 1093 / JCM 13430 / OCM 146 / M1</strain>
    </source>
</reference>
<dbReference type="InterPro" id="IPR007404">
    <property type="entry name" value="YdjM-like"/>
</dbReference>
<feature type="transmembrane region" description="Helical" evidence="1">
    <location>
        <begin position="125"/>
        <end position="143"/>
    </location>
</feature>
<dbReference type="EMBL" id="CP001719">
    <property type="protein sequence ID" value="ADC47865.1"/>
    <property type="molecule type" value="Genomic_DNA"/>
</dbReference>
<accession>D3E0E1</accession>
<gene>
    <name evidence="2" type="ordered locus">mru_2015</name>
</gene>
<feature type="transmembrane region" description="Helical" evidence="1">
    <location>
        <begin position="214"/>
        <end position="231"/>
    </location>
</feature>
<keyword evidence="1" id="KW-1133">Transmembrane helix</keyword>
<name>D3E0E1_METRM</name>
<keyword evidence="1" id="KW-0472">Membrane</keyword>
<evidence type="ECO:0008006" key="4">
    <source>
        <dbReference type="Google" id="ProtNLM"/>
    </source>
</evidence>
<feature type="transmembrane region" description="Helical" evidence="1">
    <location>
        <begin position="150"/>
        <end position="170"/>
    </location>
</feature>
<evidence type="ECO:0000256" key="1">
    <source>
        <dbReference type="SAM" id="Phobius"/>
    </source>
</evidence>
<evidence type="ECO:0000313" key="3">
    <source>
        <dbReference type="Proteomes" id="UP000008680"/>
    </source>
</evidence>
<dbReference type="STRING" id="634498.mru_2015"/>
<feature type="transmembrane region" description="Helical" evidence="1">
    <location>
        <begin position="176"/>
        <end position="194"/>
    </location>
</feature>
<sequence>MSSYKGHTIFAFILSLLMFYDPFAIALAVIGANIPDFDHEFKRNHVLIIISIGMILSIFLYLLNLPIYLGLIIALLGLIFLLSSHRGFTHSILGAVVISIAIFLLVYFGMDLSSYFNLNTITNIPLNYVILVGILIFLAVLFLNKQLASIFILLMLFFITLVYFGIVPVFKINVYSLIFSVFLGLFSHMILDSFSPAGIKPFSPFSDRKCYKKLGLLLFALIIALYLILFPNKLDFYLNLLPHFY</sequence>
<dbReference type="eggNOG" id="arCOG04880">
    <property type="taxonomic scope" value="Archaea"/>
</dbReference>
<proteinExistence type="predicted"/>
<dbReference type="OrthoDB" id="118042at2157"/>
<dbReference type="Pfam" id="PF04307">
    <property type="entry name" value="YdjM"/>
    <property type="match status" value="2"/>
</dbReference>
<evidence type="ECO:0000313" key="2">
    <source>
        <dbReference type="EMBL" id="ADC47865.1"/>
    </source>
</evidence>
<dbReference type="GeneID" id="8771685"/>
<dbReference type="KEGG" id="mru:mru_2015"/>
<feature type="transmembrane region" description="Helical" evidence="1">
    <location>
        <begin position="6"/>
        <end position="32"/>
    </location>
</feature>
<keyword evidence="3" id="KW-1185">Reference proteome</keyword>
<keyword evidence="1" id="KW-0812">Transmembrane</keyword>